<keyword evidence="2" id="KW-1133">Transmembrane helix</keyword>
<organism evidence="4 5">
    <name type="scientific">Phytophthora nicotianae P1976</name>
    <dbReference type="NCBI Taxonomy" id="1317066"/>
    <lineage>
        <taxon>Eukaryota</taxon>
        <taxon>Sar</taxon>
        <taxon>Stramenopiles</taxon>
        <taxon>Oomycota</taxon>
        <taxon>Peronosporomycetes</taxon>
        <taxon>Peronosporales</taxon>
        <taxon>Peronosporaceae</taxon>
        <taxon>Phytophthora</taxon>
    </lineage>
</organism>
<dbReference type="AlphaFoldDB" id="A0A081B050"/>
<evidence type="ECO:0008006" key="6">
    <source>
        <dbReference type="Google" id="ProtNLM"/>
    </source>
</evidence>
<feature type="region of interest" description="Disordered" evidence="1">
    <location>
        <begin position="34"/>
        <end position="57"/>
    </location>
</feature>
<feature type="chain" id="PRO_5001754572" description="RxLR effector protein" evidence="3">
    <location>
        <begin position="21"/>
        <end position="175"/>
    </location>
</feature>
<evidence type="ECO:0000256" key="3">
    <source>
        <dbReference type="SAM" id="SignalP"/>
    </source>
</evidence>
<feature type="transmembrane region" description="Helical" evidence="2">
    <location>
        <begin position="144"/>
        <end position="163"/>
    </location>
</feature>
<keyword evidence="3" id="KW-0732">Signal</keyword>
<keyword evidence="2" id="KW-0812">Transmembrane</keyword>
<evidence type="ECO:0000313" key="5">
    <source>
        <dbReference type="Proteomes" id="UP000028582"/>
    </source>
</evidence>
<reference evidence="4 5" key="1">
    <citation type="submission" date="2013-11" db="EMBL/GenBank/DDBJ databases">
        <title>The Genome Sequence of Phytophthora parasitica P1976.</title>
        <authorList>
            <consortium name="The Broad Institute Genomics Platform"/>
            <person name="Russ C."/>
            <person name="Tyler B."/>
            <person name="Panabieres F."/>
            <person name="Shan W."/>
            <person name="Tripathy S."/>
            <person name="Grunwald N."/>
            <person name="Machado M."/>
            <person name="Johnson C.S."/>
            <person name="Walker B."/>
            <person name="Young S."/>
            <person name="Zeng Q."/>
            <person name="Gargeya S."/>
            <person name="Fitzgerald M."/>
            <person name="Haas B."/>
            <person name="Abouelleil A."/>
            <person name="Allen A.W."/>
            <person name="Alvarado L."/>
            <person name="Arachchi H.M."/>
            <person name="Berlin A.M."/>
            <person name="Chapman S.B."/>
            <person name="Gainer-Dewar J."/>
            <person name="Goldberg J."/>
            <person name="Griggs A."/>
            <person name="Gujja S."/>
            <person name="Hansen M."/>
            <person name="Howarth C."/>
            <person name="Imamovic A."/>
            <person name="Ireland A."/>
            <person name="Larimer J."/>
            <person name="McCowan C."/>
            <person name="Murphy C."/>
            <person name="Pearson M."/>
            <person name="Poon T.W."/>
            <person name="Priest M."/>
            <person name="Roberts A."/>
            <person name="Saif S."/>
            <person name="Shea T."/>
            <person name="Sisk P."/>
            <person name="Sykes S."/>
            <person name="Wortman J."/>
            <person name="Nusbaum C."/>
            <person name="Birren B."/>
        </authorList>
    </citation>
    <scope>NUCLEOTIDE SEQUENCE [LARGE SCALE GENOMIC DNA]</scope>
    <source>
        <strain evidence="4 5">P1976</strain>
    </source>
</reference>
<dbReference type="EMBL" id="ANJA01000290">
    <property type="protein sequence ID" value="ETO84511.1"/>
    <property type="molecule type" value="Genomic_DNA"/>
</dbReference>
<name>A0A081B050_PHYNI</name>
<feature type="signal peptide" evidence="3">
    <location>
        <begin position="1"/>
        <end position="20"/>
    </location>
</feature>
<dbReference type="Proteomes" id="UP000028582">
    <property type="component" value="Unassembled WGS sequence"/>
</dbReference>
<evidence type="ECO:0000313" key="4">
    <source>
        <dbReference type="EMBL" id="ETO84511.1"/>
    </source>
</evidence>
<proteinExistence type="predicted"/>
<comment type="caution">
    <text evidence="4">The sequence shown here is derived from an EMBL/GenBank/DDBJ whole genome shotgun (WGS) entry which is preliminary data.</text>
</comment>
<gene>
    <name evidence="4" type="ORF">F444_01592</name>
</gene>
<protein>
    <recommendedName>
        <fullName evidence="6">RxLR effector protein</fullName>
    </recommendedName>
</protein>
<evidence type="ECO:0000256" key="2">
    <source>
        <dbReference type="SAM" id="Phobius"/>
    </source>
</evidence>
<dbReference type="OrthoDB" id="121560at2759"/>
<keyword evidence="2" id="KW-0472">Membrane</keyword>
<evidence type="ECO:0000256" key="1">
    <source>
        <dbReference type="SAM" id="MobiDB-lite"/>
    </source>
</evidence>
<accession>A0A081B050</accession>
<sequence>MRQSFLLVVLVLAFAAGVQGLTGNENAALTDDLKSTNERSNRNLKGSSTTTAEEEERGVTDMLKKAVSPIAKIFGTNTASKVKGLQADAQVVNSIKSDQKLQKLGSAIAKNPGALTEKKVGKIGEFIEKLKKIEFVGDVKGMRIAYGILFLAIFGIIGTGFYITRNVENSYIRSG</sequence>